<dbReference type="EMBL" id="JBHRZG010000024">
    <property type="protein sequence ID" value="MFC3835568.1"/>
    <property type="molecule type" value="Genomic_DNA"/>
</dbReference>
<comment type="caution">
    <text evidence="3">The sequence shown here is derived from an EMBL/GenBank/DDBJ whole genome shotgun (WGS) entry which is preliminary data.</text>
</comment>
<dbReference type="RefSeq" id="WP_295822970.1">
    <property type="nucleotide sequence ID" value="NZ_JBHRZG010000024.1"/>
</dbReference>
<gene>
    <name evidence="3" type="ORF">ACFOSB_22110</name>
</gene>
<feature type="transmembrane region" description="Helical" evidence="1">
    <location>
        <begin position="49"/>
        <end position="68"/>
    </location>
</feature>
<feature type="transmembrane region" description="Helical" evidence="1">
    <location>
        <begin position="126"/>
        <end position="147"/>
    </location>
</feature>
<dbReference type="PROSITE" id="PS50887">
    <property type="entry name" value="GGDEF"/>
    <property type="match status" value="1"/>
</dbReference>
<evidence type="ECO:0000256" key="1">
    <source>
        <dbReference type="SAM" id="Phobius"/>
    </source>
</evidence>
<dbReference type="Pfam" id="PF00990">
    <property type="entry name" value="GGDEF"/>
    <property type="match status" value="1"/>
</dbReference>
<evidence type="ECO:0000313" key="3">
    <source>
        <dbReference type="EMBL" id="MFC3835568.1"/>
    </source>
</evidence>
<dbReference type="SUPFAM" id="SSF55073">
    <property type="entry name" value="Nucleotide cyclase"/>
    <property type="match status" value="1"/>
</dbReference>
<name>A0ABV7ZDT6_9DEIO</name>
<keyword evidence="1" id="KW-0812">Transmembrane</keyword>
<dbReference type="Proteomes" id="UP001595803">
    <property type="component" value="Unassembled WGS sequence"/>
</dbReference>
<dbReference type="InterPro" id="IPR029787">
    <property type="entry name" value="Nucleotide_cyclase"/>
</dbReference>
<keyword evidence="4" id="KW-1185">Reference proteome</keyword>
<dbReference type="CDD" id="cd01949">
    <property type="entry name" value="GGDEF"/>
    <property type="match status" value="1"/>
</dbReference>
<dbReference type="NCBIfam" id="TIGR00254">
    <property type="entry name" value="GGDEF"/>
    <property type="match status" value="1"/>
</dbReference>
<proteinExistence type="predicted"/>
<dbReference type="PANTHER" id="PTHR45138">
    <property type="entry name" value="REGULATORY COMPONENTS OF SENSORY TRANSDUCTION SYSTEM"/>
    <property type="match status" value="1"/>
</dbReference>
<protein>
    <submittedName>
        <fullName evidence="3">GGDEF domain-containing protein</fullName>
    </submittedName>
</protein>
<keyword evidence="1" id="KW-1133">Transmembrane helix</keyword>
<evidence type="ECO:0000259" key="2">
    <source>
        <dbReference type="PROSITE" id="PS50887"/>
    </source>
</evidence>
<dbReference type="InterPro" id="IPR000160">
    <property type="entry name" value="GGDEF_dom"/>
</dbReference>
<feature type="transmembrane region" description="Helical" evidence="1">
    <location>
        <begin position="101"/>
        <end position="119"/>
    </location>
</feature>
<feature type="transmembrane region" description="Helical" evidence="1">
    <location>
        <begin position="153"/>
        <end position="171"/>
    </location>
</feature>
<feature type="domain" description="GGDEF" evidence="2">
    <location>
        <begin position="221"/>
        <end position="347"/>
    </location>
</feature>
<reference evidence="4" key="1">
    <citation type="journal article" date="2019" name="Int. J. Syst. Evol. Microbiol.">
        <title>The Global Catalogue of Microorganisms (GCM) 10K type strain sequencing project: providing services to taxonomists for standard genome sequencing and annotation.</title>
        <authorList>
            <consortium name="The Broad Institute Genomics Platform"/>
            <consortium name="The Broad Institute Genome Sequencing Center for Infectious Disease"/>
            <person name="Wu L."/>
            <person name="Ma J."/>
        </authorList>
    </citation>
    <scope>NUCLEOTIDE SEQUENCE [LARGE SCALE GENOMIC DNA]</scope>
    <source>
        <strain evidence="4">CCTCC AB 2017081</strain>
    </source>
</reference>
<dbReference type="SMART" id="SM00267">
    <property type="entry name" value="GGDEF"/>
    <property type="match status" value="1"/>
</dbReference>
<accession>A0ABV7ZDT6</accession>
<dbReference type="PANTHER" id="PTHR45138:SF9">
    <property type="entry name" value="DIGUANYLATE CYCLASE DGCM-RELATED"/>
    <property type="match status" value="1"/>
</dbReference>
<dbReference type="Gene3D" id="3.30.70.270">
    <property type="match status" value="1"/>
</dbReference>
<dbReference type="InterPro" id="IPR050469">
    <property type="entry name" value="Diguanylate_Cyclase"/>
</dbReference>
<keyword evidence="1" id="KW-0472">Membrane</keyword>
<organism evidence="3 4">
    <name type="scientific">Deinococcus rufus</name>
    <dbReference type="NCBI Taxonomy" id="2136097"/>
    <lineage>
        <taxon>Bacteria</taxon>
        <taxon>Thermotogati</taxon>
        <taxon>Deinococcota</taxon>
        <taxon>Deinococci</taxon>
        <taxon>Deinococcales</taxon>
        <taxon>Deinococcaceae</taxon>
        <taxon>Deinococcus</taxon>
    </lineage>
</organism>
<dbReference type="InterPro" id="IPR043128">
    <property type="entry name" value="Rev_trsase/Diguanyl_cyclase"/>
</dbReference>
<evidence type="ECO:0000313" key="4">
    <source>
        <dbReference type="Proteomes" id="UP001595803"/>
    </source>
</evidence>
<feature type="transmembrane region" description="Helical" evidence="1">
    <location>
        <begin position="18"/>
        <end position="37"/>
    </location>
</feature>
<feature type="transmembrane region" description="Helical" evidence="1">
    <location>
        <begin position="75"/>
        <end position="95"/>
    </location>
</feature>
<sequence>MSRRTTPLYELLLRSQQYIVYAASAAYIVYALLTALIDPPGVFPVAYQVPKYWAALFALATIVAVAAAPHRLKQLYVLTTVGYLLATIVEIPRAVSYGAMPMHLTLWLTLNVLVSFVVFGARQGAALIAVSVAVMLGALIVHGPLAPPQLSDWVTVAVVMGVTGIIAYTLMNFIENNMLQHAEDSEKLRAARLDAVTDVYGRGAIEEELHHAMDHARRINSPLSIVVADIDHFKQVNDQHGHAFGDDVLRAVGKRLRRNVGGIGGMVGRWGGEEFIVLLPGVAKPDALVLAERLRREIGDTPLAGLPVTASFGVASYRGSGDTPDQLFGRADMAMYEAKRSGRNAVR</sequence>